<protein>
    <submittedName>
        <fullName evidence="1">Regulatory NPR1-like protein</fullName>
    </submittedName>
</protein>
<dbReference type="EMBL" id="CM051403">
    <property type="protein sequence ID" value="KAJ4708674.1"/>
    <property type="molecule type" value="Genomic_DNA"/>
</dbReference>
<reference evidence="1 2" key="1">
    <citation type="journal article" date="2023" name="Science">
        <title>Complex scaffold remodeling in plant triterpene biosynthesis.</title>
        <authorList>
            <person name="De La Pena R."/>
            <person name="Hodgson H."/>
            <person name="Liu J.C."/>
            <person name="Stephenson M.J."/>
            <person name="Martin A.C."/>
            <person name="Owen C."/>
            <person name="Harkess A."/>
            <person name="Leebens-Mack J."/>
            <person name="Jimenez L.E."/>
            <person name="Osbourn A."/>
            <person name="Sattely E.S."/>
        </authorList>
    </citation>
    <scope>NUCLEOTIDE SEQUENCE [LARGE SCALE GENOMIC DNA]</scope>
    <source>
        <strain evidence="2">cv. JPN11</strain>
        <tissue evidence="1">Leaf</tissue>
    </source>
</reference>
<evidence type="ECO:0000313" key="2">
    <source>
        <dbReference type="Proteomes" id="UP001164539"/>
    </source>
</evidence>
<sequence length="583" mass="65237">MDNRNGFSDSNEISNNSSTCCMAAANTETRSSSEPLNPDISALRILSKNLETIFESSDFDFFADSKIVVSTGREIPVHRCILSGRSAFFKNVFVGKERGDKFEVKELVRDYDVGFDSLVSVLAYLYSGKVKPLPKGVCVCVDDGCSHVACRPAVDFMVEVLYVSFTFQVSELVALYQRHLLDILDKVAADDVLVVLFIADMCGKACEKLLERCIEIIVKSDVDIITLDKALSQHIIKQIMDLRVELSLERPENGSFQDKHIKRIHRALDSDDVELVRMLLKEAHTNLDDAHALHYAVAYCDAKTTTELLDLGLADVNHRNSRGYTVLHVAAMRKDPKIIVSLLTKGARPSDLTLDGRKALQISKRITRAADYYTPSEEGKSSPKDRLCIEILEQAERRDPLLGEASLSLAMAGDDLRMKLLYLENRVGLAKLLFPMEAKVVMDIAHVDGTSEFTLDGGIKTKNMASAQRTTVDLNEAPFRIQEEHLIRMKALSRTVELGKRFFPRCSEVLNKIMDADDFTQLACVGNDTPEERLLKRRRYMELQEVLSKAFNEDKEEFDRSAISSSSSSKSVGLVRPPAGKTY</sequence>
<organism evidence="1 2">
    <name type="scientific">Melia azedarach</name>
    <name type="common">Chinaberry tree</name>
    <dbReference type="NCBI Taxonomy" id="155640"/>
    <lineage>
        <taxon>Eukaryota</taxon>
        <taxon>Viridiplantae</taxon>
        <taxon>Streptophyta</taxon>
        <taxon>Embryophyta</taxon>
        <taxon>Tracheophyta</taxon>
        <taxon>Spermatophyta</taxon>
        <taxon>Magnoliopsida</taxon>
        <taxon>eudicotyledons</taxon>
        <taxon>Gunneridae</taxon>
        <taxon>Pentapetalae</taxon>
        <taxon>rosids</taxon>
        <taxon>malvids</taxon>
        <taxon>Sapindales</taxon>
        <taxon>Meliaceae</taxon>
        <taxon>Melia</taxon>
    </lineage>
</organism>
<dbReference type="Proteomes" id="UP001164539">
    <property type="component" value="Chromosome 10"/>
</dbReference>
<proteinExistence type="predicted"/>
<name>A0ACC1XBM9_MELAZ</name>
<accession>A0ACC1XBM9</accession>
<comment type="caution">
    <text evidence="1">The sequence shown here is derived from an EMBL/GenBank/DDBJ whole genome shotgun (WGS) entry which is preliminary data.</text>
</comment>
<gene>
    <name evidence="1" type="ORF">OWV82_018579</name>
</gene>
<keyword evidence="2" id="KW-1185">Reference proteome</keyword>
<evidence type="ECO:0000313" key="1">
    <source>
        <dbReference type="EMBL" id="KAJ4708674.1"/>
    </source>
</evidence>